<organism evidence="15 16">
    <name type="scientific">Pseudomonas nicosulfuronedens</name>
    <dbReference type="NCBI Taxonomy" id="2571105"/>
    <lineage>
        <taxon>Bacteria</taxon>
        <taxon>Pseudomonadati</taxon>
        <taxon>Pseudomonadota</taxon>
        <taxon>Gammaproteobacteria</taxon>
        <taxon>Pseudomonadales</taxon>
        <taxon>Pseudomonadaceae</taxon>
        <taxon>Pseudomonas</taxon>
    </lineage>
</organism>
<dbReference type="InterPro" id="IPR013792">
    <property type="entry name" value="RNA3'P_cycl/enolpyr_Trfase_a/b"/>
</dbReference>
<comment type="subcellular location">
    <subcellularLocation>
        <location evidence="1 13">Cytoplasm</location>
    </subcellularLocation>
</comment>
<dbReference type="GO" id="GO:0019277">
    <property type="term" value="P:UDP-N-acetylgalactosamine biosynthetic process"/>
    <property type="evidence" value="ECO:0007669"/>
    <property type="project" value="InterPro"/>
</dbReference>
<keyword evidence="5 13" id="KW-0808">Transferase</keyword>
<dbReference type="NCBIfam" id="TIGR01072">
    <property type="entry name" value="murA"/>
    <property type="match status" value="1"/>
</dbReference>
<protein>
    <recommendedName>
        <fullName evidence="13">UDP-N-acetylglucosamine 1-carboxyvinyltransferase</fullName>
        <ecNumber evidence="13">2.5.1.7</ecNumber>
    </recommendedName>
    <alternativeName>
        <fullName evidence="13">Enoylpyruvate transferase</fullName>
    </alternativeName>
    <alternativeName>
        <fullName evidence="13">UDP-N-acetylglucosamine enolpyruvyl transferase</fullName>
        <shortName evidence="13">EPT</shortName>
    </alternativeName>
</protein>
<reference evidence="15 16" key="1">
    <citation type="submission" date="2019-04" db="EMBL/GenBank/DDBJ databases">
        <authorList>
            <person name="Li M."/>
        </authorList>
    </citation>
    <scope>NUCLEOTIDE SEQUENCE [LARGE SCALE GENOMIC DNA]</scope>
    <source>
        <strain evidence="15 16">LAM1902</strain>
    </source>
</reference>
<dbReference type="InterPro" id="IPR001986">
    <property type="entry name" value="Enolpyruvate_Tfrase_dom"/>
</dbReference>
<feature type="modified residue" description="2-(S-cysteinyl)pyruvic acid O-phosphothioketal" evidence="13">
    <location>
        <position position="117"/>
    </location>
</feature>
<evidence type="ECO:0000256" key="10">
    <source>
        <dbReference type="ARBA" id="ARBA00023317"/>
    </source>
</evidence>
<dbReference type="AlphaFoldDB" id="A0A5R9RQE7"/>
<evidence type="ECO:0000256" key="4">
    <source>
        <dbReference type="ARBA" id="ARBA00022618"/>
    </source>
</evidence>
<proteinExistence type="inferred from homology"/>
<dbReference type="GO" id="GO:0005737">
    <property type="term" value="C:cytoplasm"/>
    <property type="evidence" value="ECO:0007669"/>
    <property type="project" value="UniProtKB-SubCell"/>
</dbReference>
<feature type="binding site" evidence="13">
    <location>
        <position position="331"/>
    </location>
    <ligand>
        <name>UDP-N-acetyl-alpha-D-glucosamine</name>
        <dbReference type="ChEBI" id="CHEBI:57705"/>
    </ligand>
</feature>
<dbReference type="GO" id="GO:0009252">
    <property type="term" value="P:peptidoglycan biosynthetic process"/>
    <property type="evidence" value="ECO:0007669"/>
    <property type="project" value="UniProtKB-UniRule"/>
</dbReference>
<dbReference type="OrthoDB" id="9803760at2"/>
<evidence type="ECO:0000256" key="7">
    <source>
        <dbReference type="ARBA" id="ARBA00022984"/>
    </source>
</evidence>
<feature type="binding site" evidence="13">
    <location>
        <begin position="122"/>
        <end position="126"/>
    </location>
    <ligand>
        <name>UDP-N-acetyl-alpha-D-glucosamine</name>
        <dbReference type="ChEBI" id="CHEBI:57705"/>
    </ligand>
</feature>
<evidence type="ECO:0000256" key="12">
    <source>
        <dbReference type="ARBA" id="ARBA00047527"/>
    </source>
</evidence>
<evidence type="ECO:0000256" key="11">
    <source>
        <dbReference type="ARBA" id="ARBA00038367"/>
    </source>
</evidence>
<evidence type="ECO:0000256" key="13">
    <source>
        <dbReference type="HAMAP-Rule" id="MF_00111"/>
    </source>
</evidence>
<dbReference type="RefSeq" id="WP_138521258.1">
    <property type="nucleotide sequence ID" value="NZ_JAOCBK010000001.1"/>
</dbReference>
<comment type="pathway">
    <text evidence="2 13">Cell wall biogenesis; peptidoglycan biosynthesis.</text>
</comment>
<dbReference type="GO" id="GO:0051301">
    <property type="term" value="P:cell division"/>
    <property type="evidence" value="ECO:0007669"/>
    <property type="project" value="UniProtKB-KW"/>
</dbReference>
<dbReference type="GO" id="GO:0008760">
    <property type="term" value="F:UDP-N-acetylglucosamine 1-carboxyvinyltransferase activity"/>
    <property type="evidence" value="ECO:0007669"/>
    <property type="project" value="UniProtKB-UniRule"/>
</dbReference>
<evidence type="ECO:0000259" key="14">
    <source>
        <dbReference type="Pfam" id="PF00275"/>
    </source>
</evidence>
<dbReference type="UniPathway" id="UPA00219"/>
<dbReference type="PANTHER" id="PTHR43783:SF1">
    <property type="entry name" value="UDP-N-ACETYLGLUCOSAMINE 1-CARBOXYVINYLTRANSFERASE"/>
    <property type="match status" value="1"/>
</dbReference>
<dbReference type="EC" id="2.5.1.7" evidence="13"/>
<feature type="binding site" evidence="13">
    <location>
        <begin position="22"/>
        <end position="23"/>
    </location>
    <ligand>
        <name>phosphoenolpyruvate</name>
        <dbReference type="ChEBI" id="CHEBI:58702"/>
    </ligand>
</feature>
<dbReference type="NCBIfam" id="NF006873">
    <property type="entry name" value="PRK09369.1"/>
    <property type="match status" value="1"/>
</dbReference>
<dbReference type="EMBL" id="SWDV01000008">
    <property type="protein sequence ID" value="TLX79178.1"/>
    <property type="molecule type" value="Genomic_DNA"/>
</dbReference>
<feature type="domain" description="Enolpyruvate transferase" evidence="14">
    <location>
        <begin position="7"/>
        <end position="410"/>
    </location>
</feature>
<sequence>MDKLIITGGTRLDGEIRISGAKNSALPILAATLLADTPVTVCNLPHLHDITTMIELFGRMGVQPIIDEKLNVEVDASTIKTLVAPYELVKTMRASILVLGPMVARFGEAEVALPGGCAIGSRPVDLHIRGLEAMGAQITVEGGYIKAKAPAGGLKGAHFFFDTVSVTGTENIMMAAALANGRSVLENAAREPEVVDLANFINAMGGDVQGAGTDTIVINGVKNLGGGAKYNVMPDRIETGTYLVAAAATGGRVKLKDTDPTILEAVLAKLVEAGAHITTGSNWIELDMKGNRPKAVNIRTAPYPAFPTDMQAQFISLNAIGEGTGAVIETVFENRFMHVYEMNRMGAQILVEGNTAIVTGVPQLKGAPVMATDLRASASLVIAALVAEGDTMIDRIYHIDRGYECIEEKLQLLGAKIRRVPG</sequence>
<feature type="binding site" evidence="13">
    <location>
        <position position="93"/>
    </location>
    <ligand>
        <name>UDP-N-acetyl-alpha-D-glucosamine</name>
        <dbReference type="ChEBI" id="CHEBI:57705"/>
    </ligand>
</feature>
<keyword evidence="8 13" id="KW-0131">Cell cycle</keyword>
<comment type="function">
    <text evidence="13">Cell wall formation. Adds enolpyruvyl to UDP-N-acetylglucosamine.</text>
</comment>
<evidence type="ECO:0000256" key="2">
    <source>
        <dbReference type="ARBA" id="ARBA00004752"/>
    </source>
</evidence>
<comment type="caution">
    <text evidence="15">The sequence shown here is derived from an EMBL/GenBank/DDBJ whole genome shotgun (WGS) entry which is preliminary data.</text>
</comment>
<evidence type="ECO:0000256" key="8">
    <source>
        <dbReference type="ARBA" id="ARBA00023306"/>
    </source>
</evidence>
<keyword evidence="3 13" id="KW-0963">Cytoplasm</keyword>
<dbReference type="HAMAP" id="MF_00111">
    <property type="entry name" value="MurA"/>
    <property type="match status" value="1"/>
</dbReference>
<feature type="binding site" evidence="13">
    <location>
        <position position="309"/>
    </location>
    <ligand>
        <name>UDP-N-acetyl-alpha-D-glucosamine</name>
        <dbReference type="ChEBI" id="CHEBI:57705"/>
    </ligand>
</feature>
<keyword evidence="7 13" id="KW-0573">Peptidoglycan synthesis</keyword>
<dbReference type="SUPFAM" id="SSF55205">
    <property type="entry name" value="EPT/RTPC-like"/>
    <property type="match status" value="1"/>
</dbReference>
<evidence type="ECO:0000256" key="6">
    <source>
        <dbReference type="ARBA" id="ARBA00022960"/>
    </source>
</evidence>
<evidence type="ECO:0000256" key="3">
    <source>
        <dbReference type="ARBA" id="ARBA00022490"/>
    </source>
</evidence>
<keyword evidence="16" id="KW-1185">Reference proteome</keyword>
<keyword evidence="6 13" id="KW-0133">Cell shape</keyword>
<dbReference type="InterPro" id="IPR050068">
    <property type="entry name" value="MurA_subfamily"/>
</dbReference>
<dbReference type="InterPro" id="IPR005750">
    <property type="entry name" value="UDP_GlcNAc_COvinyl_MurA"/>
</dbReference>
<evidence type="ECO:0000313" key="15">
    <source>
        <dbReference type="EMBL" id="TLX79178.1"/>
    </source>
</evidence>
<comment type="similarity">
    <text evidence="11 13">Belongs to the EPSP synthase family. MurA subfamily.</text>
</comment>
<comment type="caution">
    <text evidence="13">Lacks conserved residue(s) required for the propagation of feature annotation.</text>
</comment>
<dbReference type="FunFam" id="3.65.10.10:FF:000002">
    <property type="entry name" value="UDP-N-acetylglucosamine 1-carboxyvinyltransferase"/>
    <property type="match status" value="1"/>
</dbReference>
<evidence type="ECO:0000256" key="5">
    <source>
        <dbReference type="ARBA" id="ARBA00022679"/>
    </source>
</evidence>
<accession>A0A5R9RQE7</accession>
<dbReference type="Gene3D" id="3.65.10.10">
    <property type="entry name" value="Enolpyruvate transferase domain"/>
    <property type="match status" value="2"/>
</dbReference>
<keyword evidence="9 13" id="KW-0961">Cell wall biogenesis/degradation</keyword>
<dbReference type="GO" id="GO:0008360">
    <property type="term" value="P:regulation of cell shape"/>
    <property type="evidence" value="ECO:0007669"/>
    <property type="project" value="UniProtKB-KW"/>
</dbReference>
<dbReference type="CDD" id="cd01555">
    <property type="entry name" value="UdpNAET"/>
    <property type="match status" value="1"/>
</dbReference>
<evidence type="ECO:0000256" key="1">
    <source>
        <dbReference type="ARBA" id="ARBA00004496"/>
    </source>
</evidence>
<keyword evidence="4 13" id="KW-0132">Cell division</keyword>
<comment type="catalytic activity">
    <reaction evidence="12 13">
        <text>phosphoenolpyruvate + UDP-N-acetyl-alpha-D-glucosamine = UDP-N-acetyl-3-O-(1-carboxyvinyl)-alpha-D-glucosamine + phosphate</text>
        <dbReference type="Rhea" id="RHEA:18681"/>
        <dbReference type="ChEBI" id="CHEBI:43474"/>
        <dbReference type="ChEBI" id="CHEBI:57705"/>
        <dbReference type="ChEBI" id="CHEBI:58702"/>
        <dbReference type="ChEBI" id="CHEBI:68483"/>
        <dbReference type="EC" id="2.5.1.7"/>
    </reaction>
</comment>
<keyword evidence="10 13" id="KW-0670">Pyruvate</keyword>
<evidence type="ECO:0000313" key="16">
    <source>
        <dbReference type="Proteomes" id="UP000306635"/>
    </source>
</evidence>
<dbReference type="Pfam" id="PF00275">
    <property type="entry name" value="EPSP_synthase"/>
    <property type="match status" value="1"/>
</dbReference>
<feature type="active site" description="Proton donor" evidence="13">
    <location>
        <position position="117"/>
    </location>
</feature>
<gene>
    <name evidence="13 15" type="primary">murA</name>
    <name evidence="15" type="ORF">FAS41_08680</name>
</gene>
<dbReference type="Proteomes" id="UP000306635">
    <property type="component" value="Unassembled WGS sequence"/>
</dbReference>
<dbReference type="InterPro" id="IPR036968">
    <property type="entry name" value="Enolpyruvate_Tfrase_sf"/>
</dbReference>
<name>A0A5R9RQE7_9PSED</name>
<evidence type="ECO:0000256" key="9">
    <source>
        <dbReference type="ARBA" id="ARBA00023316"/>
    </source>
</evidence>
<dbReference type="GO" id="GO:0071555">
    <property type="term" value="P:cell wall organization"/>
    <property type="evidence" value="ECO:0007669"/>
    <property type="project" value="UniProtKB-KW"/>
</dbReference>
<dbReference type="PANTHER" id="PTHR43783">
    <property type="entry name" value="UDP-N-ACETYLGLUCOSAMINE 1-CARBOXYVINYLTRANSFERASE"/>
    <property type="match status" value="1"/>
</dbReference>